<feature type="compositionally biased region" description="Basic residues" evidence="1">
    <location>
        <begin position="89"/>
        <end position="100"/>
    </location>
</feature>
<organism evidence="2 3">
    <name type="scientific">Dactylosporangium maewongense</name>
    <dbReference type="NCBI Taxonomy" id="634393"/>
    <lineage>
        <taxon>Bacteria</taxon>
        <taxon>Bacillati</taxon>
        <taxon>Actinomycetota</taxon>
        <taxon>Actinomycetes</taxon>
        <taxon>Micromonosporales</taxon>
        <taxon>Micromonosporaceae</taxon>
        <taxon>Dactylosporangium</taxon>
    </lineage>
</organism>
<protein>
    <submittedName>
        <fullName evidence="2">Uncharacterized protein</fullName>
    </submittedName>
</protein>
<feature type="region of interest" description="Disordered" evidence="1">
    <location>
        <begin position="60"/>
        <end position="126"/>
    </location>
</feature>
<accession>A0ABN2B8V5</accession>
<gene>
    <name evidence="2" type="ORF">GCM10009827_062100</name>
</gene>
<dbReference type="Proteomes" id="UP001501470">
    <property type="component" value="Unassembled WGS sequence"/>
</dbReference>
<dbReference type="EMBL" id="BAAAQD010000013">
    <property type="protein sequence ID" value="GAA1535396.1"/>
    <property type="molecule type" value="Genomic_DNA"/>
</dbReference>
<evidence type="ECO:0000313" key="2">
    <source>
        <dbReference type="EMBL" id="GAA1535396.1"/>
    </source>
</evidence>
<feature type="compositionally biased region" description="Basic and acidic residues" evidence="1">
    <location>
        <begin position="68"/>
        <end position="88"/>
    </location>
</feature>
<name>A0ABN2B8V5_9ACTN</name>
<proteinExistence type="predicted"/>
<sequence length="126" mass="13596">MSGNGNQEARNAGFTHGSHRMVPAGVSISMPAWPVPVTRMGRTFLSAAADVAARCRACRLPAGPGRAEGPDRHHAESPGPGRHEDRWHRDFRRRAPAPRRARLEVPGNSGTAPSRSLRGTVHRGQV</sequence>
<feature type="region of interest" description="Disordered" evidence="1">
    <location>
        <begin position="1"/>
        <end position="20"/>
    </location>
</feature>
<reference evidence="2 3" key="1">
    <citation type="journal article" date="2019" name="Int. J. Syst. Evol. Microbiol.">
        <title>The Global Catalogue of Microorganisms (GCM) 10K type strain sequencing project: providing services to taxonomists for standard genome sequencing and annotation.</title>
        <authorList>
            <consortium name="The Broad Institute Genomics Platform"/>
            <consortium name="The Broad Institute Genome Sequencing Center for Infectious Disease"/>
            <person name="Wu L."/>
            <person name="Ma J."/>
        </authorList>
    </citation>
    <scope>NUCLEOTIDE SEQUENCE [LARGE SCALE GENOMIC DNA]</scope>
    <source>
        <strain evidence="2 3">JCM 15933</strain>
    </source>
</reference>
<evidence type="ECO:0000256" key="1">
    <source>
        <dbReference type="SAM" id="MobiDB-lite"/>
    </source>
</evidence>
<comment type="caution">
    <text evidence="2">The sequence shown here is derived from an EMBL/GenBank/DDBJ whole genome shotgun (WGS) entry which is preliminary data.</text>
</comment>
<keyword evidence="3" id="KW-1185">Reference proteome</keyword>
<evidence type="ECO:0000313" key="3">
    <source>
        <dbReference type="Proteomes" id="UP001501470"/>
    </source>
</evidence>